<dbReference type="CDD" id="cd09279">
    <property type="entry name" value="RNase_HI_like"/>
    <property type="match status" value="1"/>
</dbReference>
<dbReference type="InterPro" id="IPR002156">
    <property type="entry name" value="RNaseH_domain"/>
</dbReference>
<reference evidence="3" key="1">
    <citation type="journal article" date="2023" name="Plant Biotechnol. J.">
        <title>Chromosome-level wild Hevea brasiliensis genome provides new tools for genomic-assisted breeding and valuable loci to elevate rubber yield.</title>
        <authorList>
            <person name="Cheng H."/>
            <person name="Song X."/>
            <person name="Hu Y."/>
            <person name="Wu T."/>
            <person name="Yang Q."/>
            <person name="An Z."/>
            <person name="Feng S."/>
            <person name="Deng Z."/>
            <person name="Wu W."/>
            <person name="Zeng X."/>
            <person name="Tu M."/>
            <person name="Wang X."/>
            <person name="Huang H."/>
        </authorList>
    </citation>
    <scope>NUCLEOTIDE SEQUENCE</scope>
    <source>
        <strain evidence="3">MT/VB/25A 57/8</strain>
    </source>
</reference>
<dbReference type="InterPro" id="IPR012337">
    <property type="entry name" value="RNaseH-like_sf"/>
</dbReference>
<evidence type="ECO:0000259" key="2">
    <source>
        <dbReference type="PROSITE" id="PS50994"/>
    </source>
</evidence>
<dbReference type="Pfam" id="PF17919">
    <property type="entry name" value="RT_RNaseH_2"/>
    <property type="match status" value="1"/>
</dbReference>
<comment type="caution">
    <text evidence="3">The sequence shown here is derived from an EMBL/GenBank/DDBJ whole genome shotgun (WGS) entry which is preliminary data.</text>
</comment>
<dbReference type="InterPro" id="IPR036397">
    <property type="entry name" value="RNaseH_sf"/>
</dbReference>
<evidence type="ECO:0000259" key="1">
    <source>
        <dbReference type="PROSITE" id="PS50879"/>
    </source>
</evidence>
<dbReference type="SUPFAM" id="SSF56672">
    <property type="entry name" value="DNA/RNA polymerases"/>
    <property type="match status" value="1"/>
</dbReference>
<proteinExistence type="predicted"/>
<dbReference type="InterPro" id="IPR041577">
    <property type="entry name" value="RT_RNaseH_2"/>
</dbReference>
<dbReference type="Pfam" id="PF00078">
    <property type="entry name" value="RVT_1"/>
    <property type="match status" value="1"/>
</dbReference>
<keyword evidence="4" id="KW-1185">Reference proteome</keyword>
<dbReference type="PROSITE" id="PS50879">
    <property type="entry name" value="RNASE_H_1"/>
    <property type="match status" value="1"/>
</dbReference>
<dbReference type="EMBL" id="JARPOI010000001">
    <property type="protein sequence ID" value="KAJ9189457.1"/>
    <property type="molecule type" value="Genomic_DNA"/>
</dbReference>
<dbReference type="Gene3D" id="3.10.20.370">
    <property type="match status" value="1"/>
</dbReference>
<feature type="domain" description="RNase H type-1" evidence="1">
    <location>
        <begin position="617"/>
        <end position="742"/>
    </location>
</feature>
<evidence type="ECO:0000313" key="4">
    <source>
        <dbReference type="Proteomes" id="UP001174677"/>
    </source>
</evidence>
<dbReference type="InterPro" id="IPR000477">
    <property type="entry name" value="RT_dom"/>
</dbReference>
<dbReference type="PANTHER" id="PTHR48475:SF1">
    <property type="entry name" value="RNASE H TYPE-1 DOMAIN-CONTAINING PROTEIN"/>
    <property type="match status" value="1"/>
</dbReference>
<dbReference type="Pfam" id="PF17921">
    <property type="entry name" value="Integrase_H2C2"/>
    <property type="match status" value="1"/>
</dbReference>
<dbReference type="Proteomes" id="UP001174677">
    <property type="component" value="Chromosome 1"/>
</dbReference>
<dbReference type="InterPro" id="IPR043502">
    <property type="entry name" value="DNA/RNA_pol_sf"/>
</dbReference>
<gene>
    <name evidence="3" type="ORF">P3X46_000750</name>
</gene>
<feature type="non-terminal residue" evidence="3">
    <location>
        <position position="1"/>
    </location>
</feature>
<dbReference type="Gene3D" id="3.10.10.10">
    <property type="entry name" value="HIV Type 1 Reverse Transcriptase, subunit A, domain 1"/>
    <property type="match status" value="1"/>
</dbReference>
<feature type="domain" description="Integrase catalytic" evidence="2">
    <location>
        <begin position="901"/>
        <end position="1060"/>
    </location>
</feature>
<dbReference type="Gene3D" id="1.10.340.70">
    <property type="match status" value="1"/>
</dbReference>
<dbReference type="Pfam" id="PF13456">
    <property type="entry name" value="RVT_3"/>
    <property type="match status" value="1"/>
</dbReference>
<protein>
    <submittedName>
        <fullName evidence="3">Uncharacterized protein</fullName>
    </submittedName>
</protein>
<dbReference type="InterPro" id="IPR041588">
    <property type="entry name" value="Integrase_H2C2"/>
</dbReference>
<dbReference type="Gene3D" id="3.30.420.10">
    <property type="entry name" value="Ribonuclease H-like superfamily/Ribonuclease H"/>
    <property type="match status" value="2"/>
</dbReference>
<dbReference type="Gene3D" id="3.30.70.270">
    <property type="match status" value="2"/>
</dbReference>
<evidence type="ECO:0000313" key="3">
    <source>
        <dbReference type="EMBL" id="KAJ9189457.1"/>
    </source>
</evidence>
<dbReference type="InterPro" id="IPR001584">
    <property type="entry name" value="Integrase_cat-core"/>
</dbReference>
<dbReference type="SUPFAM" id="SSF53098">
    <property type="entry name" value="Ribonuclease H-like"/>
    <property type="match status" value="2"/>
</dbReference>
<name>A0ABQ9NAB9_HEVBR</name>
<dbReference type="Pfam" id="PF00665">
    <property type="entry name" value="rve"/>
    <property type="match status" value="1"/>
</dbReference>
<dbReference type="PROSITE" id="PS50994">
    <property type="entry name" value="INTEGRASE"/>
    <property type="match status" value="1"/>
</dbReference>
<sequence length="1191" mass="136528">MGKMKIVPRITEIFTKPVIQHPANTEESPDDPSIDVIQLDSLYEALISPMAEGQELNNWTTEDIPTQESSVNFEIPIIAITSSDSRKTLHKKTKEKDEPSLVPCGDETCTINLGTEEVKRELKVVESEELGDMIGLLKEFLDVFSWSYDDMVGLDPQIVTHKIPLIPGTIPVKQKLRRMNPDTLLKVRDEVKKQYDAGFLEVVKYPQWVANVVPVMKKDGRVRVCVDYRDLNKASLKDDFPLPHIDVLVDNAAGLGRCSCIDGASGYNQIPMDEEDKDKTAFITQWGVFCYQVMPFGLKNAGATYQRAMVTLFHDMMHKEVEVYVDDMIIKSRGEESHVQVMRRVFERLRKYQLKLNPAKCIFGARSGKLLGFIVSEKGIEVDPDKVRAIQEMPSPKTEREVRSFLGKLNYISRFISNLTAKAEPIFRLLRKNNSTQWDSVCQEAFEKIKQYLSNPPVLVPPVAGRPLILYMAVQQNSMGCVLGQHDDTGRKERAIYYLSKKFNDCESRYSFLEKTCCALAWTANRLKHYMLNHKTWLISRMDPIRYVFESPFVPGRIAKWQVILSQYDIVYMTRKAVKGSVIADLLAENPIQDYEALDFEFPDEHINEIDCEEEGPTDVWEMYFDGAVNGIGAVLVSPDGKHFPIAVKLKFDCTNNVAEYEACVMGLQVAIEMKIRKLEVYGDSALIIYQVKGEWQTKDPKLIPYQKYLLELIKKFEVISFTHLSRDKNQFADALATLAVMAQIEEGQMIQTLKIKARNEPAYCFMIEEEPDGKPWYHDILVYCRTREFPLEASKNEKKMIQRLALGYFPSGETLYKRSSNGELLRCVDAKEAKRILFETHEGNCATHANGHMMAKQIMRRGYFWTTIEKDCIEYFRKCHKCQIYADPINVPPHKLFNLVSPWPFAIWGIDVIGPINPKASNGHRFILVAIDYFSKWVEATSYAHITQNTFLKFFRSNIICRHGLPNEIVTDNAKNLNGPKIQELCDRYKIRHLNSSPYRPQMNGAVEAANKNLKRIIRKITVTYKDWHDMLPYALHAYRTSVRTSTGATPYSLVYGMEAVLPIEVEIPSLRILKESGIDESEWVQSRLDQLNLLDEKRLAAACHGQLYQRRMARAFDKSVRPREFQPGDLVLKKVLSNQNDPRGKWSPTYEGPYVVKKAFSGGALILTQMDGEEFQRPVNADTVKRYYA</sequence>
<accession>A0ABQ9NAB9</accession>
<organism evidence="3 4">
    <name type="scientific">Hevea brasiliensis</name>
    <name type="common">Para rubber tree</name>
    <name type="synonym">Siphonia brasiliensis</name>
    <dbReference type="NCBI Taxonomy" id="3981"/>
    <lineage>
        <taxon>Eukaryota</taxon>
        <taxon>Viridiplantae</taxon>
        <taxon>Streptophyta</taxon>
        <taxon>Embryophyta</taxon>
        <taxon>Tracheophyta</taxon>
        <taxon>Spermatophyta</taxon>
        <taxon>Magnoliopsida</taxon>
        <taxon>eudicotyledons</taxon>
        <taxon>Gunneridae</taxon>
        <taxon>Pentapetalae</taxon>
        <taxon>rosids</taxon>
        <taxon>fabids</taxon>
        <taxon>Malpighiales</taxon>
        <taxon>Euphorbiaceae</taxon>
        <taxon>Crotonoideae</taxon>
        <taxon>Micrandreae</taxon>
        <taxon>Hevea</taxon>
    </lineage>
</organism>
<dbReference type="InterPro" id="IPR043128">
    <property type="entry name" value="Rev_trsase/Diguanyl_cyclase"/>
</dbReference>
<dbReference type="PANTHER" id="PTHR48475">
    <property type="entry name" value="RIBONUCLEASE H"/>
    <property type="match status" value="1"/>
</dbReference>
<dbReference type="CDD" id="cd01647">
    <property type="entry name" value="RT_LTR"/>
    <property type="match status" value="1"/>
</dbReference>